<dbReference type="PANTHER" id="PTHR45631:SF141">
    <property type="entry name" value="ER PROTEIN CARBOHYDRATE-BINDING PROTEIN"/>
    <property type="match status" value="1"/>
</dbReference>
<keyword evidence="2 7" id="KW-0812">Transmembrane</keyword>
<comment type="subcellular location">
    <subcellularLocation>
        <location evidence="1">Membrane</location>
        <topology evidence="1">Single-pass membrane protein</topology>
    </subcellularLocation>
</comment>
<feature type="region of interest" description="Disordered" evidence="6">
    <location>
        <begin position="297"/>
        <end position="321"/>
    </location>
</feature>
<dbReference type="EMBL" id="QGKX02001521">
    <property type="protein sequence ID" value="KAF3510826.1"/>
    <property type="molecule type" value="Genomic_DNA"/>
</dbReference>
<organism evidence="9 10">
    <name type="scientific">Brassica cretica</name>
    <name type="common">Mustard</name>
    <dbReference type="NCBI Taxonomy" id="69181"/>
    <lineage>
        <taxon>Eukaryota</taxon>
        <taxon>Viridiplantae</taxon>
        <taxon>Streptophyta</taxon>
        <taxon>Embryophyta</taxon>
        <taxon>Tracheophyta</taxon>
        <taxon>Spermatophyta</taxon>
        <taxon>Magnoliopsida</taxon>
        <taxon>eudicotyledons</taxon>
        <taxon>Gunneridae</taxon>
        <taxon>Pentapetalae</taxon>
        <taxon>rosids</taxon>
        <taxon>malvids</taxon>
        <taxon>Brassicales</taxon>
        <taxon>Brassicaceae</taxon>
        <taxon>Brassiceae</taxon>
        <taxon>Brassica</taxon>
    </lineage>
</organism>
<evidence type="ECO:0000256" key="3">
    <source>
        <dbReference type="ARBA" id="ARBA00022729"/>
    </source>
</evidence>
<proteinExistence type="predicted"/>
<evidence type="ECO:0000259" key="8">
    <source>
        <dbReference type="Pfam" id="PF12819"/>
    </source>
</evidence>
<feature type="transmembrane region" description="Helical" evidence="7">
    <location>
        <begin position="223"/>
        <end position="246"/>
    </location>
</feature>
<comment type="caution">
    <text evidence="9">The sequence shown here is derived from an EMBL/GenBank/DDBJ whole genome shotgun (WGS) entry which is preliminary data.</text>
</comment>
<evidence type="ECO:0000256" key="2">
    <source>
        <dbReference type="ARBA" id="ARBA00022692"/>
    </source>
</evidence>
<dbReference type="AlphaFoldDB" id="A0A8S9P438"/>
<feature type="non-terminal residue" evidence="9">
    <location>
        <position position="1"/>
    </location>
</feature>
<feature type="compositionally biased region" description="Polar residues" evidence="6">
    <location>
        <begin position="297"/>
        <end position="314"/>
    </location>
</feature>
<dbReference type="GO" id="GO:0016020">
    <property type="term" value="C:membrane"/>
    <property type="evidence" value="ECO:0007669"/>
    <property type="project" value="UniProtKB-SubCell"/>
</dbReference>
<sequence length="328" mass="34410">MLNIAFLKCSLRCCRSDLYGRFWLPSEINILLTGVPSSAASVDTSDASNKPPESILRNSWNGESLTLFDATLPTGGVPVYLAMYFSEPLEMSVRSFNIFFGSKKVGTGPIVPVYGKATQVVVGDVMASSSSQLVFQSTASALLPPMINALELYVISSGTSGDGSGNGSGSGSGAGGGGGEVEEADLGVADLQALVGLEKGEEAMKGAQVCGSTNEEKKSKLPIIVGVVSAVVVVIIVYVIVAIFLAKRRKGRLQGLTLPTSTGRHWSLDTFSIICTEYKEFDLFVLMIVSQTGTGPSPLFGQQTGNEANQSTNEADMGDIDDLIGVNQ</sequence>
<dbReference type="InterPro" id="IPR024788">
    <property type="entry name" value="Malectin-like_Carb-bd_dom"/>
</dbReference>
<keyword evidence="5 7" id="KW-0472">Membrane</keyword>
<evidence type="ECO:0000256" key="1">
    <source>
        <dbReference type="ARBA" id="ARBA00004167"/>
    </source>
</evidence>
<dbReference type="PANTHER" id="PTHR45631">
    <property type="entry name" value="OS07G0107800 PROTEIN-RELATED"/>
    <property type="match status" value="1"/>
</dbReference>
<evidence type="ECO:0000313" key="9">
    <source>
        <dbReference type="EMBL" id="KAF3510826.1"/>
    </source>
</evidence>
<gene>
    <name evidence="9" type="ORF">F2Q69_00007501</name>
</gene>
<dbReference type="Pfam" id="PF12819">
    <property type="entry name" value="Malectin_like"/>
    <property type="match status" value="1"/>
</dbReference>
<evidence type="ECO:0000256" key="4">
    <source>
        <dbReference type="ARBA" id="ARBA00022989"/>
    </source>
</evidence>
<accession>A0A8S9P438</accession>
<evidence type="ECO:0000256" key="6">
    <source>
        <dbReference type="SAM" id="MobiDB-lite"/>
    </source>
</evidence>
<evidence type="ECO:0000256" key="5">
    <source>
        <dbReference type="ARBA" id="ARBA00023136"/>
    </source>
</evidence>
<dbReference type="Proteomes" id="UP000712600">
    <property type="component" value="Unassembled WGS sequence"/>
</dbReference>
<keyword evidence="4 7" id="KW-1133">Transmembrane helix</keyword>
<evidence type="ECO:0000313" key="10">
    <source>
        <dbReference type="Proteomes" id="UP000712600"/>
    </source>
</evidence>
<name>A0A8S9P438_BRACR</name>
<feature type="domain" description="Malectin-like" evidence="8">
    <location>
        <begin position="15"/>
        <end position="154"/>
    </location>
</feature>
<reference evidence="9" key="1">
    <citation type="submission" date="2019-12" db="EMBL/GenBank/DDBJ databases">
        <title>Genome sequencing and annotation of Brassica cretica.</title>
        <authorList>
            <person name="Studholme D.J."/>
            <person name="Sarris P."/>
        </authorList>
    </citation>
    <scope>NUCLEOTIDE SEQUENCE</scope>
    <source>
        <strain evidence="9">PFS-109/04</strain>
        <tissue evidence="9">Leaf</tissue>
    </source>
</reference>
<evidence type="ECO:0000256" key="7">
    <source>
        <dbReference type="SAM" id="Phobius"/>
    </source>
</evidence>
<protein>
    <recommendedName>
        <fullName evidence="8">Malectin-like domain-containing protein</fullName>
    </recommendedName>
</protein>
<keyword evidence="3" id="KW-0732">Signal</keyword>